<dbReference type="InterPro" id="IPR016100">
    <property type="entry name" value="Prismane_a-bundle"/>
</dbReference>
<keyword evidence="6 8" id="KW-0411">Iron-sulfur</keyword>
<dbReference type="GO" id="GO:0042542">
    <property type="term" value="P:response to hydrogen peroxide"/>
    <property type="evidence" value="ECO:0007669"/>
    <property type="project" value="TreeGrafter"/>
</dbReference>
<dbReference type="GO" id="GO:0004601">
    <property type="term" value="F:peroxidase activity"/>
    <property type="evidence" value="ECO:0007669"/>
    <property type="project" value="TreeGrafter"/>
</dbReference>
<dbReference type="NCBIfam" id="TIGR01703">
    <property type="entry name" value="hybrid_clust"/>
    <property type="match status" value="1"/>
</dbReference>
<dbReference type="PANTHER" id="PTHR30109:SF0">
    <property type="entry name" value="HYDROXYLAMINE REDUCTASE"/>
    <property type="match status" value="1"/>
</dbReference>
<dbReference type="PANTHER" id="PTHR30109">
    <property type="entry name" value="HYDROXYLAMINE REDUCTASE"/>
    <property type="match status" value="1"/>
</dbReference>
<evidence type="ECO:0000256" key="7">
    <source>
        <dbReference type="ARBA" id="ARBA00051350"/>
    </source>
</evidence>
<feature type="binding site" evidence="8">
    <location>
        <position position="311"/>
    </location>
    <ligand>
        <name>hybrid [4Fe-2O-2S] cluster</name>
        <dbReference type="ChEBI" id="CHEBI:60519"/>
    </ligand>
</feature>
<dbReference type="GO" id="GO:0051539">
    <property type="term" value="F:4 iron, 4 sulfur cluster binding"/>
    <property type="evidence" value="ECO:0007669"/>
    <property type="project" value="UniProtKB-KW"/>
</dbReference>
<dbReference type="InterPro" id="IPR011254">
    <property type="entry name" value="Prismane-like_sf"/>
</dbReference>
<dbReference type="GO" id="GO:0005737">
    <property type="term" value="C:cytoplasm"/>
    <property type="evidence" value="ECO:0007669"/>
    <property type="project" value="UniProtKB-SubCell"/>
</dbReference>
<comment type="catalytic activity">
    <reaction evidence="7 8">
        <text>A + NH4(+) + H2O = hydroxylamine + AH2 + H(+)</text>
        <dbReference type="Rhea" id="RHEA:22052"/>
        <dbReference type="ChEBI" id="CHEBI:13193"/>
        <dbReference type="ChEBI" id="CHEBI:15377"/>
        <dbReference type="ChEBI" id="CHEBI:15378"/>
        <dbReference type="ChEBI" id="CHEBI:15429"/>
        <dbReference type="ChEBI" id="CHEBI:17499"/>
        <dbReference type="ChEBI" id="CHEBI:28938"/>
        <dbReference type="EC" id="1.7.99.1"/>
    </reaction>
</comment>
<dbReference type="HAMAP" id="MF_00069">
    <property type="entry name" value="Hydroxylam_reduct"/>
    <property type="match status" value="1"/>
</dbReference>
<feature type="binding site" evidence="8">
    <location>
        <position position="491"/>
    </location>
    <ligand>
        <name>hybrid [4Fe-2O-2S] cluster</name>
        <dbReference type="ChEBI" id="CHEBI:60519"/>
    </ligand>
</feature>
<keyword evidence="5 8" id="KW-0408">Iron</keyword>
<evidence type="ECO:0000256" key="8">
    <source>
        <dbReference type="HAMAP-Rule" id="MF_00069"/>
    </source>
</evidence>
<feature type="binding site" evidence="8">
    <location>
        <position position="3"/>
    </location>
    <ligand>
        <name>[4Fe-4S] cluster</name>
        <dbReference type="ChEBI" id="CHEBI:49883"/>
    </ligand>
</feature>
<comment type="cofactor">
    <cofactor evidence="8">
        <name>[4Fe-4S] cluster</name>
        <dbReference type="ChEBI" id="CHEBI:49883"/>
    </cofactor>
    <text evidence="8">Binds 1 [4Fe-4S] cluster.</text>
</comment>
<organism evidence="9 10">
    <name type="scientific">Candidatus Wallbacteria bacterium HGW-Wallbacteria-1</name>
    <dbReference type="NCBI Taxonomy" id="2013854"/>
    <lineage>
        <taxon>Bacteria</taxon>
        <taxon>Candidatus Walliibacteriota</taxon>
    </lineage>
</organism>
<keyword evidence="4 8" id="KW-0560">Oxidoreductase</keyword>
<dbReference type="Pfam" id="PF03063">
    <property type="entry name" value="Prismane"/>
    <property type="match status" value="1"/>
</dbReference>
<evidence type="ECO:0000313" key="10">
    <source>
        <dbReference type="Proteomes" id="UP000233256"/>
    </source>
</evidence>
<comment type="function">
    <text evidence="8">Catalyzes the reduction of hydroxylamine to form NH(3) and H(2)O.</text>
</comment>
<feature type="binding site" description="via persulfide group" evidence="8">
    <location>
        <position position="404"/>
    </location>
    <ligand>
        <name>hybrid [4Fe-2O-2S] cluster</name>
        <dbReference type="ChEBI" id="CHEBI:60519"/>
    </ligand>
</feature>
<comment type="subcellular location">
    <subcellularLocation>
        <location evidence="1 8">Cytoplasm</location>
    </subcellularLocation>
</comment>
<evidence type="ECO:0000313" key="9">
    <source>
        <dbReference type="EMBL" id="PKK91543.1"/>
    </source>
</evidence>
<feature type="binding site" evidence="8">
    <location>
        <position position="457"/>
    </location>
    <ligand>
        <name>hybrid [4Fe-2O-2S] cluster</name>
        <dbReference type="ChEBI" id="CHEBI:60519"/>
    </ligand>
</feature>
<dbReference type="NCBIfam" id="NF003658">
    <property type="entry name" value="PRK05290.1"/>
    <property type="match status" value="1"/>
</dbReference>
<reference evidence="9 10" key="1">
    <citation type="journal article" date="2017" name="ISME J.">
        <title>Potential for microbial H2 and metal transformations associated with novel bacteria and archaea in deep terrestrial subsurface sediments.</title>
        <authorList>
            <person name="Hernsdorf A.W."/>
            <person name="Amano Y."/>
            <person name="Miyakawa K."/>
            <person name="Ise K."/>
            <person name="Suzuki Y."/>
            <person name="Anantharaman K."/>
            <person name="Probst A."/>
            <person name="Burstein D."/>
            <person name="Thomas B.C."/>
            <person name="Banfield J.F."/>
        </authorList>
    </citation>
    <scope>NUCLEOTIDE SEQUENCE [LARGE SCALE GENOMIC DNA]</scope>
    <source>
        <strain evidence="9">HGW-Wallbacteria-1</strain>
    </source>
</reference>
<feature type="modified residue" description="Cysteine persulfide" evidence="8">
    <location>
        <position position="404"/>
    </location>
</feature>
<comment type="similarity">
    <text evidence="8">Belongs to the HCP family.</text>
</comment>
<feature type="binding site" evidence="8">
    <location>
        <position position="432"/>
    </location>
    <ligand>
        <name>hybrid [4Fe-2O-2S] cluster</name>
        <dbReference type="ChEBI" id="CHEBI:60519"/>
    </ligand>
</feature>
<dbReference type="GO" id="GO:0046872">
    <property type="term" value="F:metal ion binding"/>
    <property type="evidence" value="ECO:0007669"/>
    <property type="project" value="UniProtKB-KW"/>
</dbReference>
<evidence type="ECO:0000256" key="3">
    <source>
        <dbReference type="ARBA" id="ARBA00022723"/>
    </source>
</evidence>
<dbReference type="InterPro" id="IPR010048">
    <property type="entry name" value="Hydroxylam_reduct"/>
</dbReference>
<dbReference type="InterPro" id="IPR004137">
    <property type="entry name" value="HCP/CODH"/>
</dbReference>
<dbReference type="GO" id="GO:0050418">
    <property type="term" value="F:hydroxylamine reductase activity"/>
    <property type="evidence" value="ECO:0007669"/>
    <property type="project" value="UniProtKB-UniRule"/>
</dbReference>
<proteinExistence type="inferred from homology"/>
<dbReference type="CDD" id="cd01914">
    <property type="entry name" value="HCP"/>
    <property type="match status" value="1"/>
</dbReference>
<dbReference type="FunFam" id="3.40.50.2030:FF:000001">
    <property type="entry name" value="Hydroxylamine reductase"/>
    <property type="match status" value="1"/>
</dbReference>
<dbReference type="FunFam" id="1.20.1270.20:FF:000001">
    <property type="entry name" value="Hydroxylamine reductase"/>
    <property type="match status" value="1"/>
</dbReference>
<gene>
    <name evidence="8" type="primary">hcp</name>
    <name evidence="9" type="ORF">CVV64_04495</name>
</gene>
<dbReference type="Gene3D" id="3.40.50.2030">
    <property type="match status" value="2"/>
</dbReference>
<keyword evidence="3 8" id="KW-0479">Metal-binding</keyword>
<dbReference type="SUPFAM" id="SSF56821">
    <property type="entry name" value="Prismane protein-like"/>
    <property type="match status" value="1"/>
</dbReference>
<keyword evidence="2 8" id="KW-0963">Cytoplasm</keyword>
<feature type="binding site" evidence="8">
    <location>
        <position position="6"/>
    </location>
    <ligand>
        <name>[4Fe-4S] cluster</name>
        <dbReference type="ChEBI" id="CHEBI:49883"/>
    </ligand>
</feature>
<sequence>MFCYQCEQTSQCSGCTSFGVCGKSPETASLQDMAMHVLKGIGSLGWPLIEKKIDISFASQAVQEGLFTTITNVDFDPERLTKIISELLELRDRLSGLYRDNGLDLAKLPEAATFPAIQTTAEMAAKGTTVGIMSDPSLNEDIRSLRELLTYGIKGMAAYADHARVLGKEDSLVNNFFFKALESLTREDFGINELVALNMECGQVNLKCMEILDAGHVERFGHPEPTQVSLGVKKGPAILVSGHDLLDLEELLIQTDGKGVNVYTHGEMLPANAYPGLKKFKHLAGNYGGAWQDQAKEFDAFPGSILMTTNCIQKPRESYKSRIFTTGLVAWPEVRHIANRVQGGHKDFSAVIDAAVRAGGFSEDVADKTITIGFARNAVLSVADKVIDAVKGGQIRHFFLVGGCDGAKSGRNYYTDLAVKIPKDCVILTLACGKYRFNKLDFGDIGGIPRLLDIGQCNDAHSAIQIAVALAGAFNCDVNDLPLSMILSWYEQKAVVILLSLLSLGIKSIRLGPSLPAFVSPNVLNVLVENFNIMPVSDPDQDLKAILGTV</sequence>
<evidence type="ECO:0000256" key="1">
    <source>
        <dbReference type="ARBA" id="ARBA00004496"/>
    </source>
</evidence>
<feature type="binding site" evidence="8">
    <location>
        <position position="267"/>
    </location>
    <ligand>
        <name>hybrid [4Fe-2O-2S] cluster</name>
        <dbReference type="ChEBI" id="CHEBI:60519"/>
    </ligand>
</feature>
<dbReference type="FunFam" id="3.40.50.2030:FF:000002">
    <property type="entry name" value="Hydroxylamine reductase"/>
    <property type="match status" value="1"/>
</dbReference>
<dbReference type="EMBL" id="PGXC01000003">
    <property type="protein sequence ID" value="PKK91543.1"/>
    <property type="molecule type" value="Genomic_DNA"/>
</dbReference>
<dbReference type="PIRSF" id="PIRSF000076">
    <property type="entry name" value="HCP"/>
    <property type="match status" value="1"/>
</dbReference>
<dbReference type="Proteomes" id="UP000233256">
    <property type="component" value="Unassembled WGS sequence"/>
</dbReference>
<evidence type="ECO:0000256" key="6">
    <source>
        <dbReference type="ARBA" id="ARBA00023014"/>
    </source>
</evidence>
<evidence type="ECO:0000256" key="2">
    <source>
        <dbReference type="ARBA" id="ARBA00022490"/>
    </source>
</evidence>
<feature type="binding site" evidence="8">
    <location>
        <position position="493"/>
    </location>
    <ligand>
        <name>hybrid [4Fe-2O-2S] cluster</name>
        <dbReference type="ChEBI" id="CHEBI:60519"/>
    </ligand>
</feature>
<evidence type="ECO:0000256" key="5">
    <source>
        <dbReference type="ARBA" id="ARBA00023004"/>
    </source>
</evidence>
<accession>A0A2N1PT83</accession>
<feature type="binding site" evidence="8">
    <location>
        <position position="15"/>
    </location>
    <ligand>
        <name>[4Fe-4S] cluster</name>
        <dbReference type="ChEBI" id="CHEBI:49883"/>
    </ligand>
</feature>
<comment type="caution">
    <text evidence="9">The sequence shown here is derived from an EMBL/GenBank/DDBJ whole genome shotgun (WGS) entry which is preliminary data.</text>
</comment>
<evidence type="ECO:0000256" key="4">
    <source>
        <dbReference type="ARBA" id="ARBA00023002"/>
    </source>
</evidence>
<dbReference type="InterPro" id="IPR016099">
    <property type="entry name" value="Prismane-like_a/b-sand"/>
</dbReference>
<name>A0A2N1PT83_9BACT</name>
<feature type="binding site" evidence="8">
    <location>
        <position position="21"/>
    </location>
    <ligand>
        <name>[4Fe-4S] cluster</name>
        <dbReference type="ChEBI" id="CHEBI:49883"/>
    </ligand>
</feature>
<feature type="binding site" evidence="8">
    <location>
        <position position="243"/>
    </location>
    <ligand>
        <name>hybrid [4Fe-2O-2S] cluster</name>
        <dbReference type="ChEBI" id="CHEBI:60519"/>
    </ligand>
</feature>
<protein>
    <recommendedName>
        <fullName evidence="8">Hydroxylamine reductase</fullName>
        <ecNumber evidence="8">1.7.99.1</ecNumber>
    </recommendedName>
    <alternativeName>
        <fullName evidence="8">Hybrid-cluster protein</fullName>
        <shortName evidence="8">HCP</shortName>
    </alternativeName>
    <alternativeName>
        <fullName evidence="8">Prismane protein</fullName>
    </alternativeName>
</protein>
<comment type="cofactor">
    <cofactor evidence="8">
        <name>hybrid [4Fe-2O-2S] cluster</name>
        <dbReference type="ChEBI" id="CHEBI:60519"/>
    </cofactor>
    <text evidence="8">Binds 1 hybrid [4Fe-2O-2S] cluster.</text>
</comment>
<keyword evidence="8" id="KW-0004">4Fe-4S</keyword>
<dbReference type="EC" id="1.7.99.1" evidence="8"/>
<dbReference type="Gene3D" id="1.20.1270.20">
    <property type="match status" value="2"/>
</dbReference>
<dbReference type="AlphaFoldDB" id="A0A2N1PT83"/>